<dbReference type="Proteomes" id="UP001519460">
    <property type="component" value="Unassembled WGS sequence"/>
</dbReference>
<gene>
    <name evidence="1" type="ORF">BaRGS_00029771</name>
</gene>
<keyword evidence="2" id="KW-1185">Reference proteome</keyword>
<dbReference type="EMBL" id="JACVVK020000313">
    <property type="protein sequence ID" value="KAK7479010.1"/>
    <property type="molecule type" value="Genomic_DNA"/>
</dbReference>
<protein>
    <submittedName>
        <fullName evidence="1">Uncharacterized protein</fullName>
    </submittedName>
</protein>
<proteinExistence type="predicted"/>
<dbReference type="AlphaFoldDB" id="A0ABD0JWH4"/>
<reference evidence="1 2" key="1">
    <citation type="journal article" date="2023" name="Sci. Data">
        <title>Genome assembly of the Korean intertidal mud-creeper Batillaria attramentaria.</title>
        <authorList>
            <person name="Patra A.K."/>
            <person name="Ho P.T."/>
            <person name="Jun S."/>
            <person name="Lee S.J."/>
            <person name="Kim Y."/>
            <person name="Won Y.J."/>
        </authorList>
    </citation>
    <scope>NUCLEOTIDE SEQUENCE [LARGE SCALE GENOMIC DNA]</scope>
    <source>
        <strain evidence="1">Wonlab-2016</strain>
    </source>
</reference>
<name>A0ABD0JWH4_9CAEN</name>
<accession>A0ABD0JWH4</accession>
<comment type="caution">
    <text evidence="1">The sequence shown here is derived from an EMBL/GenBank/DDBJ whole genome shotgun (WGS) entry which is preliminary data.</text>
</comment>
<sequence length="71" mass="7886">MMMEATERIAVAYVTVERVSLACKKFLGLVSMTSSFVAAQMVFKGSKAAMRPQLQCPHPPAICPPHHRKRN</sequence>
<organism evidence="1 2">
    <name type="scientific">Batillaria attramentaria</name>
    <dbReference type="NCBI Taxonomy" id="370345"/>
    <lineage>
        <taxon>Eukaryota</taxon>
        <taxon>Metazoa</taxon>
        <taxon>Spiralia</taxon>
        <taxon>Lophotrochozoa</taxon>
        <taxon>Mollusca</taxon>
        <taxon>Gastropoda</taxon>
        <taxon>Caenogastropoda</taxon>
        <taxon>Sorbeoconcha</taxon>
        <taxon>Cerithioidea</taxon>
        <taxon>Batillariidae</taxon>
        <taxon>Batillaria</taxon>
    </lineage>
</organism>
<evidence type="ECO:0000313" key="2">
    <source>
        <dbReference type="Proteomes" id="UP001519460"/>
    </source>
</evidence>
<evidence type="ECO:0000313" key="1">
    <source>
        <dbReference type="EMBL" id="KAK7479010.1"/>
    </source>
</evidence>